<dbReference type="Pfam" id="PF02687">
    <property type="entry name" value="FtsX"/>
    <property type="match status" value="2"/>
</dbReference>
<feature type="transmembrane region" description="Helical" evidence="7">
    <location>
        <begin position="433"/>
        <end position="453"/>
    </location>
</feature>
<dbReference type="PROSITE" id="PS51257">
    <property type="entry name" value="PROKAR_LIPOPROTEIN"/>
    <property type="match status" value="1"/>
</dbReference>
<feature type="transmembrane region" description="Helical" evidence="7">
    <location>
        <begin position="312"/>
        <end position="337"/>
    </location>
</feature>
<dbReference type="InterPro" id="IPR051447">
    <property type="entry name" value="Lipoprotein-release_system"/>
</dbReference>
<evidence type="ECO:0000256" key="3">
    <source>
        <dbReference type="ARBA" id="ARBA00022475"/>
    </source>
</evidence>
<keyword evidence="6 7" id="KW-0472">Membrane</keyword>
<comment type="subcellular location">
    <subcellularLocation>
        <location evidence="1">Cell membrane</location>
        <topology evidence="1">Multi-pass membrane protein</topology>
    </subcellularLocation>
</comment>
<keyword evidence="5 7" id="KW-1133">Transmembrane helix</keyword>
<dbReference type="AlphaFoldDB" id="A0A2A8CWD7"/>
<dbReference type="GO" id="GO:0098797">
    <property type="term" value="C:plasma membrane protein complex"/>
    <property type="evidence" value="ECO:0007669"/>
    <property type="project" value="TreeGrafter"/>
</dbReference>
<proteinExistence type="inferred from homology"/>
<dbReference type="PANTHER" id="PTHR30489:SF0">
    <property type="entry name" value="LIPOPROTEIN-RELEASING SYSTEM TRANSMEMBRANE PROTEIN LOLE"/>
    <property type="match status" value="1"/>
</dbReference>
<evidence type="ECO:0000256" key="6">
    <source>
        <dbReference type="ARBA" id="ARBA00023136"/>
    </source>
</evidence>
<evidence type="ECO:0000256" key="7">
    <source>
        <dbReference type="SAM" id="Phobius"/>
    </source>
</evidence>
<evidence type="ECO:0000256" key="5">
    <source>
        <dbReference type="ARBA" id="ARBA00022989"/>
    </source>
</evidence>
<organism evidence="9 10">
    <name type="scientific">Longibacter salinarum</name>
    <dbReference type="NCBI Taxonomy" id="1850348"/>
    <lineage>
        <taxon>Bacteria</taxon>
        <taxon>Pseudomonadati</taxon>
        <taxon>Rhodothermota</taxon>
        <taxon>Rhodothermia</taxon>
        <taxon>Rhodothermales</taxon>
        <taxon>Salisaetaceae</taxon>
        <taxon>Longibacter</taxon>
    </lineage>
</organism>
<feature type="transmembrane region" description="Helical" evidence="7">
    <location>
        <begin position="655"/>
        <end position="682"/>
    </location>
</feature>
<feature type="transmembrane region" description="Helical" evidence="7">
    <location>
        <begin position="269"/>
        <end position="291"/>
    </location>
</feature>
<feature type="transmembrane region" description="Helical" evidence="7">
    <location>
        <begin position="703"/>
        <end position="733"/>
    </location>
</feature>
<evidence type="ECO:0000313" key="9">
    <source>
        <dbReference type="EMBL" id="PEN12920.1"/>
    </source>
</evidence>
<gene>
    <name evidence="9" type="ORF">CRI94_13030</name>
</gene>
<comment type="caution">
    <text evidence="9">The sequence shown here is derived from an EMBL/GenBank/DDBJ whole genome shotgun (WGS) entry which is preliminary data.</text>
</comment>
<dbReference type="InterPro" id="IPR003838">
    <property type="entry name" value="ABC3_permease_C"/>
</dbReference>
<evidence type="ECO:0000256" key="1">
    <source>
        <dbReference type="ARBA" id="ARBA00004651"/>
    </source>
</evidence>
<feature type="transmembrane region" description="Helical" evidence="7">
    <location>
        <begin position="357"/>
        <end position="381"/>
    </location>
</feature>
<dbReference type="EMBL" id="PDEQ01000006">
    <property type="protein sequence ID" value="PEN12920.1"/>
    <property type="molecule type" value="Genomic_DNA"/>
</dbReference>
<reference evidence="9 10" key="1">
    <citation type="submission" date="2017-10" db="EMBL/GenBank/DDBJ databases">
        <title>Draft genome of Longibacter Salinarum.</title>
        <authorList>
            <person name="Goh K.M."/>
            <person name="Shamsir M.S."/>
            <person name="Lim S.W."/>
        </authorList>
    </citation>
    <scope>NUCLEOTIDE SEQUENCE [LARGE SCALE GENOMIC DNA]</scope>
    <source>
        <strain evidence="9 10">KCTC 52045</strain>
    </source>
</reference>
<feature type="domain" description="ABC3 transporter permease C-terminal" evidence="8">
    <location>
        <begin position="269"/>
        <end position="385"/>
    </location>
</feature>
<evidence type="ECO:0000259" key="8">
    <source>
        <dbReference type="Pfam" id="PF02687"/>
    </source>
</evidence>
<evidence type="ECO:0000313" key="10">
    <source>
        <dbReference type="Proteomes" id="UP000220102"/>
    </source>
</evidence>
<keyword evidence="4 7" id="KW-0812">Transmembrane</keyword>
<keyword evidence="10" id="KW-1185">Reference proteome</keyword>
<accession>A0A2A8CWD7</accession>
<dbReference type="PANTHER" id="PTHR30489">
    <property type="entry name" value="LIPOPROTEIN-RELEASING SYSTEM TRANSMEMBRANE PROTEIN LOLE"/>
    <property type="match status" value="1"/>
</dbReference>
<sequence>MRAINRKLWRELMQMRGQVLAIVLVIACGVATFVMARSTIDSLHRTQTVFYSTYRFADIFATVKRAPMSVSRRLASLPGVSDIEPRVISSAKMSVAGFDEPISGYFVSVPDTREPSLNRLYLRRGRMVEPFRNDEIILSDGFAEAHGLDPGSTVEAIINGRKRILNVVGIALSPEFVYQMHPGALFPDFERTAVVWMGQQALSVALDMDGAFNNAALKLSPGAGENRVIDYVDEVLDEYGAQGAIPRADQVSHNYLTEEFRQLDQMATVMPAIFLGVAAFLLHVVMSRLISTQREVIAVLKAFGYSNLEVGAHYLSLVMVLVAGGSILGLGVGVWMGHGLGDLYMQYYRFPDLVYVLRPRVVIFAIGISALAATTGTILAVRSAVVLPPAEAMRPEPPMLFRASLLERMGFQDRFSQPVRMVIRHLERRPLRAGLTVAGISSACAVVMMGFFFSDAIDFMIDVQLRWGQREDIIVVFSEPTSENVTSSIRGIEGVEQVELTRFLDVELQHEHRVFRTNIQGMPRDVTLKRLFTEELEPLGVASGGLMLTEYTMNRLGVQVGDSVTVNVKEHARPVWRMPVTAHVKQYVGQLAYMDWNALHHRLGEQGAATAAYVTVSPGSVEAVYSVLQDAPRVSALILRERSINDFYESTGENWLFFSFVITVFAGIIAFGVIYNSARIALSERSRELASLRILGLTRGEISFILLAELAVLAVAAIPIGFLLGRAICAMTVRAFQMEMFQIPLVISRQTYAYAALIVLVSAFLSAIGLRYRLYRLNLIEVLKTRE</sequence>
<dbReference type="Proteomes" id="UP000220102">
    <property type="component" value="Unassembled WGS sequence"/>
</dbReference>
<dbReference type="OrthoDB" id="5137249at2"/>
<comment type="similarity">
    <text evidence="2">Belongs to the ABC-4 integral membrane protein family. LolC/E subfamily.</text>
</comment>
<feature type="transmembrane region" description="Helical" evidence="7">
    <location>
        <begin position="753"/>
        <end position="774"/>
    </location>
</feature>
<protein>
    <submittedName>
        <fullName evidence="9">ABC transporter permease</fullName>
    </submittedName>
</protein>
<evidence type="ECO:0000256" key="2">
    <source>
        <dbReference type="ARBA" id="ARBA00005236"/>
    </source>
</evidence>
<evidence type="ECO:0000256" key="4">
    <source>
        <dbReference type="ARBA" id="ARBA00022692"/>
    </source>
</evidence>
<dbReference type="GO" id="GO:0044874">
    <property type="term" value="P:lipoprotein localization to outer membrane"/>
    <property type="evidence" value="ECO:0007669"/>
    <property type="project" value="TreeGrafter"/>
</dbReference>
<name>A0A2A8CWD7_9BACT</name>
<feature type="domain" description="ABC3 transporter permease C-terminal" evidence="8">
    <location>
        <begin position="661"/>
        <end position="778"/>
    </location>
</feature>
<keyword evidence="3" id="KW-1003">Cell membrane</keyword>